<gene>
    <name evidence="2" type="ORF">CCON33237_0567</name>
</gene>
<keyword evidence="1" id="KW-0812">Transmembrane</keyword>
<organism evidence="2 3">
    <name type="scientific">Campylobacter concisus</name>
    <dbReference type="NCBI Taxonomy" id="199"/>
    <lineage>
        <taxon>Bacteria</taxon>
        <taxon>Pseudomonadati</taxon>
        <taxon>Campylobacterota</taxon>
        <taxon>Epsilonproteobacteria</taxon>
        <taxon>Campylobacterales</taxon>
        <taxon>Campylobacteraceae</taxon>
        <taxon>Campylobacter</taxon>
    </lineage>
</organism>
<name>A0A0M4SGS0_9BACT</name>
<keyword evidence="1" id="KW-1133">Transmembrane helix</keyword>
<sequence>MQTISSLDIKIFKEFWWAIFLFSYEIATTQFGFLPPLIGIFFTYMILEYSRKQKQYDEFKHNWYFAIIFIIFAEQIHGFHLFSTIIAFLLFYNFILDWLYTTMKWRNCLLIIFVAAGYALTFLVNNLFAYVLNEQNLAFSSEYLFFIAFESILAIVLFRDKVL</sequence>
<feature type="transmembrane region" description="Helical" evidence="1">
    <location>
        <begin position="59"/>
        <end position="76"/>
    </location>
</feature>
<proteinExistence type="predicted"/>
<evidence type="ECO:0000313" key="3">
    <source>
        <dbReference type="Proteomes" id="UP000066049"/>
    </source>
</evidence>
<dbReference type="PATRIC" id="fig|199.248.peg.598"/>
<protein>
    <submittedName>
        <fullName evidence="2">Putative membrane protein</fullName>
    </submittedName>
</protein>
<dbReference type="KEGG" id="ccoc:CCON33237_0567"/>
<dbReference type="EMBL" id="CP012541">
    <property type="protein sequence ID" value="ALF47265.1"/>
    <property type="molecule type" value="Genomic_DNA"/>
</dbReference>
<keyword evidence="1" id="KW-0472">Membrane</keyword>
<dbReference type="GeneID" id="28662241"/>
<evidence type="ECO:0000256" key="1">
    <source>
        <dbReference type="SAM" id="Phobius"/>
    </source>
</evidence>
<feature type="transmembrane region" description="Helical" evidence="1">
    <location>
        <begin position="108"/>
        <end position="131"/>
    </location>
</feature>
<dbReference type="RefSeq" id="WP_054197382.1">
    <property type="nucleotide sequence ID" value="NZ_CABMKQ010000053.1"/>
</dbReference>
<accession>A0A0M4SGS0</accession>
<feature type="transmembrane region" description="Helical" evidence="1">
    <location>
        <begin position="15"/>
        <end position="47"/>
    </location>
</feature>
<feature type="transmembrane region" description="Helical" evidence="1">
    <location>
        <begin position="137"/>
        <end position="158"/>
    </location>
</feature>
<dbReference type="AlphaFoldDB" id="A0A0M4SGS0"/>
<reference evidence="3" key="1">
    <citation type="submission" date="2015-08" db="EMBL/GenBank/DDBJ databases">
        <title>Comparative genomics of the Campylobacter concisus group.</title>
        <authorList>
            <person name="Miller W.G."/>
            <person name="Yee E."/>
            <person name="Chapman M.H."/>
            <person name="Huynh S."/>
            <person name="Bono J.L."/>
            <person name="On S.L.W."/>
            <person name="St Leger J."/>
            <person name="Foster G."/>
            <person name="Parker C.T."/>
        </authorList>
    </citation>
    <scope>NUCLEOTIDE SEQUENCE [LARGE SCALE GENOMIC DNA]</scope>
    <source>
        <strain evidence="3">ATCC 33237</strain>
    </source>
</reference>
<evidence type="ECO:0000313" key="2">
    <source>
        <dbReference type="EMBL" id="ALF47265.1"/>
    </source>
</evidence>
<dbReference type="Proteomes" id="UP000066049">
    <property type="component" value="Chromosome"/>
</dbReference>